<dbReference type="InterPro" id="IPR013783">
    <property type="entry name" value="Ig-like_fold"/>
</dbReference>
<sequence>MNHFRAAQTAVLLGILAGCGGGGNGGGTTPPPTGNPPQTTTSRLTLTGTVTDAPIANAVVTATVGGQTFTANADANGNYRLEISLAQDATGGFVTLTAKGVGAQSYVEFTSLLGTFSALLTQAGSDATLSSTENFATQITNVTTALAVLLREANNGQTVASETLIQTLSASLNSQDLLDLATAIKLLVDHAEDYPMPDGQASMTALLSNTAVREELVDAASSLDRAMFVATQNAIVTDPTVVKPIATGSVPSSLLATTLPNDLNGTYYQINRAVAYVFNANGTGTVSTGAWHRNMTWSVTNGAIEISYATPVEMWDSEFKVCLPIGYGYTVQELPLRYNVAGATLRQLSDHILTVTEDREITARDCGPVGETETVTVARTIIDASNTQSIEPSDLRDSTRTLWVYDAASDVDDDTLTVKVMPDIADLHADGTGRTHVFDKAFTWALDASGKVVTATFADGTVAKYRSVRNIDDVTTDVLYDLALPTGVRNVGSSVSFRVDPQQPFSWTRNNVVGRQYSLGIGEEGVAVPKRKGYGFRLAADGTGSIEDDYVDEAGNVEVMDGSQNSHFQLIWFIDDQDLIVQRTYTPVGPENYGCSLATDPTCVVYDHRRFIPIANDGARTYSLVARRTDHDGVNAQTSSRTYVAMYEFEPFGDVAPSGKPALAAKARAQLKELRDRR</sequence>
<comment type="caution">
    <text evidence="1">The sequence shown here is derived from an EMBL/GenBank/DDBJ whole genome shotgun (WGS) entry which is preliminary data.</text>
</comment>
<dbReference type="PROSITE" id="PS51257">
    <property type="entry name" value="PROKAR_LIPOPROTEIN"/>
    <property type="match status" value="1"/>
</dbReference>
<evidence type="ECO:0000313" key="1">
    <source>
        <dbReference type="EMBL" id="MFC4307567.1"/>
    </source>
</evidence>
<reference evidence="2" key="1">
    <citation type="journal article" date="2019" name="Int. J. Syst. Evol. Microbiol.">
        <title>The Global Catalogue of Microorganisms (GCM) 10K type strain sequencing project: providing services to taxonomists for standard genome sequencing and annotation.</title>
        <authorList>
            <consortium name="The Broad Institute Genomics Platform"/>
            <consortium name="The Broad Institute Genome Sequencing Center for Infectious Disease"/>
            <person name="Wu L."/>
            <person name="Ma J."/>
        </authorList>
    </citation>
    <scope>NUCLEOTIDE SEQUENCE [LARGE SCALE GENOMIC DNA]</scope>
    <source>
        <strain evidence="2">CGMCC 1.10759</strain>
    </source>
</reference>
<organism evidence="1 2">
    <name type="scientific">Steroidobacter flavus</name>
    <dbReference type="NCBI Taxonomy" id="1842136"/>
    <lineage>
        <taxon>Bacteria</taxon>
        <taxon>Pseudomonadati</taxon>
        <taxon>Pseudomonadota</taxon>
        <taxon>Gammaproteobacteria</taxon>
        <taxon>Steroidobacterales</taxon>
        <taxon>Steroidobacteraceae</taxon>
        <taxon>Steroidobacter</taxon>
    </lineage>
</organism>
<keyword evidence="2" id="KW-1185">Reference proteome</keyword>
<gene>
    <name evidence="1" type="ORF">ACFPN2_00595</name>
</gene>
<name>A0ABV8SJB4_9GAMM</name>
<dbReference type="Gene3D" id="2.60.40.10">
    <property type="entry name" value="Immunoglobulins"/>
    <property type="match status" value="1"/>
</dbReference>
<dbReference type="Proteomes" id="UP001595904">
    <property type="component" value="Unassembled WGS sequence"/>
</dbReference>
<evidence type="ECO:0000313" key="2">
    <source>
        <dbReference type="Proteomes" id="UP001595904"/>
    </source>
</evidence>
<accession>A0ABV8SJB4</accession>
<protein>
    <submittedName>
        <fullName evidence="1">Carboxypeptidase-like regulatory domain-containing protein</fullName>
    </submittedName>
</protein>
<proteinExistence type="predicted"/>
<dbReference type="RefSeq" id="WP_380593941.1">
    <property type="nucleotide sequence ID" value="NZ_JBHSDU010000001.1"/>
</dbReference>
<dbReference type="EMBL" id="JBHSDU010000001">
    <property type="protein sequence ID" value="MFC4307567.1"/>
    <property type="molecule type" value="Genomic_DNA"/>
</dbReference>